<keyword evidence="2" id="KW-1185">Reference proteome</keyword>
<dbReference type="RefSeq" id="WP_161832447.1">
    <property type="nucleotide sequence ID" value="NZ_AP028127.1"/>
</dbReference>
<dbReference type="Proteomes" id="UP001432099">
    <property type="component" value="Chromosome"/>
</dbReference>
<proteinExistence type="predicted"/>
<dbReference type="EMBL" id="AP028127">
    <property type="protein sequence ID" value="BEH91753.1"/>
    <property type="molecule type" value="Genomic_DNA"/>
</dbReference>
<accession>A0ABN6ZIV9</accession>
<name>A0ABN6ZIV9_9FIRM</name>
<evidence type="ECO:0008006" key="3">
    <source>
        <dbReference type="Google" id="ProtNLM"/>
    </source>
</evidence>
<organism evidence="1 2">
    <name type="scientific">Turicibacter faecis</name>
    <dbReference type="NCBI Taxonomy" id="2963365"/>
    <lineage>
        <taxon>Bacteria</taxon>
        <taxon>Bacillati</taxon>
        <taxon>Bacillota</taxon>
        <taxon>Erysipelotrichia</taxon>
        <taxon>Erysipelotrichales</taxon>
        <taxon>Turicibacteraceae</taxon>
        <taxon>Turicibacter</taxon>
    </lineage>
</organism>
<gene>
    <name evidence="1" type="ORF">T23_18550</name>
</gene>
<evidence type="ECO:0000313" key="1">
    <source>
        <dbReference type="EMBL" id="BEH91753.1"/>
    </source>
</evidence>
<sequence>MVTNTIIKRYEQTDYNQVIDFIKEVTDLEEVNSHILEQSILIKDDNKVWGMVSFEDFNNIGIIRYFIYNQQVIPDLLVNMFFELYHSAKDKNVNQLVAIASHPYATQLFSLLGFGEMKRTAPLKIPGIPESDDVKLMTIKFE</sequence>
<reference evidence="1" key="1">
    <citation type="journal article" date="2024" name="Int. J. Syst. Evol. Microbiol.">
        <title>Turicibacter faecis sp. nov., isolated from faeces of heart failure mouse model.</title>
        <authorList>
            <person name="Imamura Y."/>
            <person name="Motooka D."/>
            <person name="Nakajima Y."/>
            <person name="Ito S."/>
            <person name="Kitakaze M."/>
            <person name="Iida T."/>
            <person name="Nakamura S."/>
        </authorList>
    </citation>
    <scope>NUCLEOTIDE SEQUENCE</scope>
    <source>
        <strain evidence="1">TC023</strain>
    </source>
</reference>
<evidence type="ECO:0000313" key="2">
    <source>
        <dbReference type="Proteomes" id="UP001432099"/>
    </source>
</evidence>
<protein>
    <recommendedName>
        <fullName evidence="3">N-acetyltransferase domain-containing protein</fullName>
    </recommendedName>
</protein>